<reference evidence="2 3" key="1">
    <citation type="submission" date="2019-05" db="EMBL/GenBank/DDBJ databases">
        <title>Another draft genome of Portunus trituberculatus and its Hox gene families provides insights of decapod evolution.</title>
        <authorList>
            <person name="Jeong J.-H."/>
            <person name="Song I."/>
            <person name="Kim S."/>
            <person name="Choi T."/>
            <person name="Kim D."/>
            <person name="Ryu S."/>
            <person name="Kim W."/>
        </authorList>
    </citation>
    <scope>NUCLEOTIDE SEQUENCE [LARGE SCALE GENOMIC DNA]</scope>
    <source>
        <tissue evidence="2">Muscle</tissue>
    </source>
</reference>
<comment type="caution">
    <text evidence="2">The sequence shown here is derived from an EMBL/GenBank/DDBJ whole genome shotgun (WGS) entry which is preliminary data.</text>
</comment>
<organism evidence="2 3">
    <name type="scientific">Portunus trituberculatus</name>
    <name type="common">Swimming crab</name>
    <name type="synonym">Neptunus trituberculatus</name>
    <dbReference type="NCBI Taxonomy" id="210409"/>
    <lineage>
        <taxon>Eukaryota</taxon>
        <taxon>Metazoa</taxon>
        <taxon>Ecdysozoa</taxon>
        <taxon>Arthropoda</taxon>
        <taxon>Crustacea</taxon>
        <taxon>Multicrustacea</taxon>
        <taxon>Malacostraca</taxon>
        <taxon>Eumalacostraca</taxon>
        <taxon>Eucarida</taxon>
        <taxon>Decapoda</taxon>
        <taxon>Pleocyemata</taxon>
        <taxon>Brachyura</taxon>
        <taxon>Eubrachyura</taxon>
        <taxon>Portunoidea</taxon>
        <taxon>Portunidae</taxon>
        <taxon>Portuninae</taxon>
        <taxon>Portunus</taxon>
    </lineage>
</organism>
<keyword evidence="3" id="KW-1185">Reference proteome</keyword>
<proteinExistence type="predicted"/>
<dbReference type="Proteomes" id="UP000324222">
    <property type="component" value="Unassembled WGS sequence"/>
</dbReference>
<accession>A0A5B7J236</accession>
<evidence type="ECO:0000313" key="3">
    <source>
        <dbReference type="Proteomes" id="UP000324222"/>
    </source>
</evidence>
<dbReference type="EMBL" id="VSRR010078416">
    <property type="protein sequence ID" value="MPC88639.1"/>
    <property type="molecule type" value="Genomic_DNA"/>
</dbReference>
<feature type="region of interest" description="Disordered" evidence="1">
    <location>
        <begin position="95"/>
        <end position="115"/>
    </location>
</feature>
<protein>
    <submittedName>
        <fullName evidence="2">Uncharacterized protein</fullName>
    </submittedName>
</protein>
<gene>
    <name evidence="2" type="ORF">E2C01_083555</name>
</gene>
<dbReference type="AlphaFoldDB" id="A0A5B7J236"/>
<evidence type="ECO:0000256" key="1">
    <source>
        <dbReference type="SAM" id="MobiDB-lite"/>
    </source>
</evidence>
<evidence type="ECO:0000313" key="2">
    <source>
        <dbReference type="EMBL" id="MPC88639.1"/>
    </source>
</evidence>
<name>A0A5B7J236_PORTR</name>
<sequence>MEEEKRQAFGAPYLQGGRGRILSLHTLEQEGGSMQSTTPCTTTTTSTQARYSSLIPMYQLAIYLLHSIIHIPYQVSPRLATYMFPACPNERHLVQHAPAAPTGQAETRGPGWTPR</sequence>